<reference evidence="1" key="1">
    <citation type="submission" date="2021-06" db="EMBL/GenBank/DDBJ databases">
        <authorList>
            <person name="Kallberg Y."/>
            <person name="Tangrot J."/>
            <person name="Rosling A."/>
        </authorList>
    </citation>
    <scope>NUCLEOTIDE SEQUENCE</scope>
    <source>
        <strain evidence="1">AU212A</strain>
    </source>
</reference>
<proteinExistence type="predicted"/>
<gene>
    <name evidence="1" type="ORF">SCALOS_LOCUS2784</name>
</gene>
<dbReference type="EMBL" id="CAJVPM010002638">
    <property type="protein sequence ID" value="CAG8489848.1"/>
    <property type="molecule type" value="Genomic_DNA"/>
</dbReference>
<accession>A0ACA9KRX5</accession>
<sequence length="385" mass="43630">MSQPSNYSSLNQPNASTIPTISLKYHGSNIDNKNLNFHVVHNYQHDRNNDYERHNPRRSSLLTDQSEVVNNNNQDVDIESERTRLISQHHTNFGTLEDANDYRSLMNLGKSTVRQTIFNAVILFPQVDLTHLKLIVFLVITPVTWLPIHYLSYTSILGIFTASSLALVLLFDGLTKFEAPGSLWKPTDTCLLPPNWMVVPLAFGLINSAFSGHAVFPSLYRDMAKPSHYKKMVNSSYLISGVIYITVSILWLIVINPLSKYPLTLTPINLSIEVTAFRINMIGLFRSKIIRFLFIILSRSLVSFVIIGTSIIFPGFDRAMSLLGSCFSFLISSIFPLLCHLKMFGRNLSKKEIIWNILLLAICSVMASLGTVWTFLPRELLEDDR</sequence>
<protein>
    <submittedName>
        <fullName evidence="1">1528_t:CDS:1</fullName>
    </submittedName>
</protein>
<evidence type="ECO:0000313" key="2">
    <source>
        <dbReference type="Proteomes" id="UP000789860"/>
    </source>
</evidence>
<dbReference type="Proteomes" id="UP000789860">
    <property type="component" value="Unassembled WGS sequence"/>
</dbReference>
<keyword evidence="2" id="KW-1185">Reference proteome</keyword>
<organism evidence="1 2">
    <name type="scientific">Scutellospora calospora</name>
    <dbReference type="NCBI Taxonomy" id="85575"/>
    <lineage>
        <taxon>Eukaryota</taxon>
        <taxon>Fungi</taxon>
        <taxon>Fungi incertae sedis</taxon>
        <taxon>Mucoromycota</taxon>
        <taxon>Glomeromycotina</taxon>
        <taxon>Glomeromycetes</taxon>
        <taxon>Diversisporales</taxon>
        <taxon>Gigasporaceae</taxon>
        <taxon>Scutellospora</taxon>
    </lineage>
</organism>
<name>A0ACA9KRX5_9GLOM</name>
<evidence type="ECO:0000313" key="1">
    <source>
        <dbReference type="EMBL" id="CAG8489848.1"/>
    </source>
</evidence>
<comment type="caution">
    <text evidence="1">The sequence shown here is derived from an EMBL/GenBank/DDBJ whole genome shotgun (WGS) entry which is preliminary data.</text>
</comment>